<dbReference type="PANTHER" id="PTHR11994">
    <property type="entry name" value="60S RIBOSOMAL PROTEIN L11-RELATED"/>
    <property type="match status" value="1"/>
</dbReference>
<keyword evidence="5 7" id="KW-0689">Ribosomal protein</keyword>
<protein>
    <recommendedName>
        <fullName evidence="7">Large ribosomal subunit protein uL5</fullName>
    </recommendedName>
</protein>
<keyword evidence="6 7" id="KW-0687">Ribonucleoprotein</keyword>
<keyword evidence="2 7" id="KW-0820">tRNA-binding</keyword>
<evidence type="ECO:0000313" key="12">
    <source>
        <dbReference type="EMBL" id="AKQ01061.1"/>
    </source>
</evidence>
<reference evidence="12" key="1">
    <citation type="journal article" date="2015" name="ISME J.">
        <title>Aquifer environment selects for microbial species cohorts in sediment and groundwater.</title>
        <authorList>
            <person name="Hug L.A."/>
            <person name="Thomas B.C."/>
            <person name="Brown C.T."/>
            <person name="Frischkorn K.R."/>
            <person name="Williams K.H."/>
            <person name="Tringe S.G."/>
            <person name="Banfield J.F."/>
        </authorList>
    </citation>
    <scope>NUCLEOTIDE SEQUENCE</scope>
</reference>
<evidence type="ECO:0000256" key="3">
    <source>
        <dbReference type="ARBA" id="ARBA00022730"/>
    </source>
</evidence>
<evidence type="ECO:0000256" key="2">
    <source>
        <dbReference type="ARBA" id="ARBA00022555"/>
    </source>
</evidence>
<accession>A0A0H4T0I7</accession>
<dbReference type="GO" id="GO:0005840">
    <property type="term" value="C:ribosome"/>
    <property type="evidence" value="ECO:0007669"/>
    <property type="project" value="UniProtKB-KW"/>
</dbReference>
<evidence type="ECO:0000259" key="10">
    <source>
        <dbReference type="Pfam" id="PF00281"/>
    </source>
</evidence>
<feature type="region of interest" description="Disordered" evidence="9">
    <location>
        <begin position="1"/>
        <end position="21"/>
    </location>
</feature>
<evidence type="ECO:0000256" key="6">
    <source>
        <dbReference type="ARBA" id="ARBA00023274"/>
    </source>
</evidence>
<name>A0A0H4T0I7_9EURY</name>
<evidence type="ECO:0000256" key="4">
    <source>
        <dbReference type="ARBA" id="ARBA00022884"/>
    </source>
</evidence>
<dbReference type="HAMAP" id="MF_01333_A">
    <property type="entry name" value="Ribosomal_uL5_A"/>
    <property type="match status" value="1"/>
</dbReference>
<keyword evidence="4 7" id="KW-0694">RNA-binding</keyword>
<dbReference type="EMBL" id="KT006949">
    <property type="protein sequence ID" value="AKQ01061.1"/>
    <property type="molecule type" value="Genomic_DNA"/>
</dbReference>
<dbReference type="PIRSF" id="PIRSF002161">
    <property type="entry name" value="Ribosomal_L5"/>
    <property type="match status" value="1"/>
</dbReference>
<comment type="similarity">
    <text evidence="1 7 8">Belongs to the universal ribosomal protein uL5 family.</text>
</comment>
<dbReference type="InterPro" id="IPR022803">
    <property type="entry name" value="Ribosomal_uL5_dom_sf"/>
</dbReference>
<dbReference type="GO" id="GO:1990904">
    <property type="term" value="C:ribonucleoprotein complex"/>
    <property type="evidence" value="ECO:0007669"/>
    <property type="project" value="UniProtKB-KW"/>
</dbReference>
<comment type="function">
    <text evidence="7">This is 1 of the proteins that bind and probably mediate the attachment of the 5S RNA into the large ribosomal subunit, where it forms part of the central protuberance. In the 70S ribosome it contacts protein S13 of the 30S subunit (bridge B1b), connecting the 2 subunits; this bridge is implicated in subunit movement. May contact the P site tRNA; the 5S rRNA and some of its associated proteins might help stabilize positioning of ribosome-bound tRNAs.</text>
</comment>
<dbReference type="InterPro" id="IPR031310">
    <property type="entry name" value="Ribosomal_uL5_N"/>
</dbReference>
<dbReference type="NCBIfam" id="NF003258">
    <property type="entry name" value="PRK04219.1"/>
    <property type="match status" value="1"/>
</dbReference>
<evidence type="ECO:0000256" key="1">
    <source>
        <dbReference type="ARBA" id="ARBA00008553"/>
    </source>
</evidence>
<dbReference type="Pfam" id="PF00281">
    <property type="entry name" value="Ribosomal_L5"/>
    <property type="match status" value="1"/>
</dbReference>
<dbReference type="GO" id="GO:0003735">
    <property type="term" value="F:structural constituent of ribosome"/>
    <property type="evidence" value="ECO:0007669"/>
    <property type="project" value="InterPro"/>
</dbReference>
<organism evidence="12">
    <name type="scientific">uncultured euryarchaeote Rifle_16ft_4_minimus_14142</name>
    <dbReference type="NCBI Taxonomy" id="1665188"/>
    <lineage>
        <taxon>Archaea</taxon>
        <taxon>Methanobacteriati</taxon>
        <taxon>Methanobacteriota</taxon>
        <taxon>environmental samples</taxon>
    </lineage>
</organism>
<keyword evidence="3 7" id="KW-0699">rRNA-binding</keyword>
<proteinExistence type="inferred from homology"/>
<evidence type="ECO:0000256" key="5">
    <source>
        <dbReference type="ARBA" id="ARBA00022980"/>
    </source>
</evidence>
<dbReference type="InterPro" id="IPR031309">
    <property type="entry name" value="Ribosomal_uL5_C"/>
</dbReference>
<dbReference type="GO" id="GO:0000049">
    <property type="term" value="F:tRNA binding"/>
    <property type="evidence" value="ECO:0007669"/>
    <property type="project" value="UniProtKB-UniRule"/>
</dbReference>
<dbReference type="InterPro" id="IPR057266">
    <property type="entry name" value="Ribosomal_uL5_euk/arc-type"/>
</dbReference>
<feature type="domain" description="Large ribosomal subunit protein uL5 N-terminal" evidence="10">
    <location>
        <begin position="19"/>
        <end position="72"/>
    </location>
</feature>
<dbReference type="InterPro" id="IPR022804">
    <property type="entry name" value="Ribosomal_uL5_arc"/>
</dbReference>
<dbReference type="AlphaFoldDB" id="A0A0H4T0I7"/>
<comment type="subunit">
    <text evidence="7">Part of the 50S ribosomal subunit; contacts the 5S rRNA and probably tRNA. Forms a bridge to the 30S subunit in the 70S ribosome.</text>
</comment>
<dbReference type="GO" id="GO:0006412">
    <property type="term" value="P:translation"/>
    <property type="evidence" value="ECO:0007669"/>
    <property type="project" value="UniProtKB-UniRule"/>
</dbReference>
<evidence type="ECO:0000256" key="8">
    <source>
        <dbReference type="RuleBase" id="RU003930"/>
    </source>
</evidence>
<evidence type="ECO:0000256" key="9">
    <source>
        <dbReference type="SAM" id="MobiDB-lite"/>
    </source>
</evidence>
<dbReference type="InterPro" id="IPR002132">
    <property type="entry name" value="Ribosomal_uL5"/>
</dbReference>
<dbReference type="SUPFAM" id="SSF55282">
    <property type="entry name" value="RL5-like"/>
    <property type="match status" value="1"/>
</dbReference>
<evidence type="ECO:0000256" key="7">
    <source>
        <dbReference type="HAMAP-Rule" id="MF_01333"/>
    </source>
</evidence>
<feature type="domain" description="Large ribosomal subunit protein uL5 C-terminal" evidence="11">
    <location>
        <begin position="76"/>
        <end position="153"/>
    </location>
</feature>
<dbReference type="Pfam" id="PF00673">
    <property type="entry name" value="Ribosomal_L5_C"/>
    <property type="match status" value="1"/>
</dbReference>
<sequence length="185" mass="20595">MTGRPKPPGVEEKPEGPQNPMRRIQIDKIVVNIGVGQAGEQLIKGEKVLEMITGRKPARTRSKTQNKELGIRVGMPIGAKVTLRGKGAEGFLKTALDIRNNKISWYSFDPEGNFSFGVQDYTSFPNQKYSPEIGIFGMDVCVSLRRPGGRVSKRRRARGHIPRTHRITAKQAQGWLVEKFGAEVI</sequence>
<gene>
    <name evidence="7" type="primary">rpl5</name>
</gene>
<dbReference type="FunFam" id="3.30.1440.10:FF:000002">
    <property type="entry name" value="60S ribosomal protein L11"/>
    <property type="match status" value="1"/>
</dbReference>
<dbReference type="GO" id="GO:0019843">
    <property type="term" value="F:rRNA binding"/>
    <property type="evidence" value="ECO:0007669"/>
    <property type="project" value="UniProtKB-UniRule"/>
</dbReference>
<dbReference type="Gene3D" id="3.30.1440.10">
    <property type="match status" value="1"/>
</dbReference>
<evidence type="ECO:0000259" key="11">
    <source>
        <dbReference type="Pfam" id="PF00673"/>
    </source>
</evidence>